<protein>
    <submittedName>
        <fullName evidence="2">Uncharacterized protein</fullName>
    </submittedName>
</protein>
<evidence type="ECO:0000256" key="1">
    <source>
        <dbReference type="SAM" id="MobiDB-lite"/>
    </source>
</evidence>
<reference evidence="2" key="1">
    <citation type="submission" date="2021-03" db="EMBL/GenBank/DDBJ databases">
        <title>Draft genome sequence of rust myrtle Austropuccinia psidii MF-1, a brazilian biotype.</title>
        <authorList>
            <person name="Quecine M.C."/>
            <person name="Pachon D.M.R."/>
            <person name="Bonatelli M.L."/>
            <person name="Correr F.H."/>
            <person name="Franceschini L.M."/>
            <person name="Leite T.F."/>
            <person name="Margarido G.R.A."/>
            <person name="Almeida C.A."/>
            <person name="Ferrarezi J.A."/>
            <person name="Labate C.A."/>
        </authorList>
    </citation>
    <scope>NUCLEOTIDE SEQUENCE</scope>
    <source>
        <strain evidence="2">MF-1</strain>
    </source>
</reference>
<dbReference type="AlphaFoldDB" id="A0A9Q3PNR2"/>
<keyword evidence="3" id="KW-1185">Reference proteome</keyword>
<sequence length="274" mass="30736">MAQKGHLGQDPPNKRVGPKPMMRARRQRDPPRPKTKIEAWGLRIWELATQANDGRIWPGAIIGQGSVIWPKGHRAPEGAQLAIKIWCGHLAPAWSQARVIATPIEEGHYLCSITVQFKCSATEPFNYDSKADLRNGLTQAHAVFTCHTAAQPFVHTLSPGHKAEHKKGSFVFQPFQPRGQRSPQPRHPCEDSFVVDDDESIPELEWTPAPQTGIREQLWTIIPVPSSINLSTPPPRPPTNGHFTPPQEQSDYPADEGWQWQEDIQAWANCHHVL</sequence>
<organism evidence="2 3">
    <name type="scientific">Austropuccinia psidii MF-1</name>
    <dbReference type="NCBI Taxonomy" id="1389203"/>
    <lineage>
        <taxon>Eukaryota</taxon>
        <taxon>Fungi</taxon>
        <taxon>Dikarya</taxon>
        <taxon>Basidiomycota</taxon>
        <taxon>Pucciniomycotina</taxon>
        <taxon>Pucciniomycetes</taxon>
        <taxon>Pucciniales</taxon>
        <taxon>Sphaerophragmiaceae</taxon>
        <taxon>Austropuccinia</taxon>
    </lineage>
</organism>
<comment type="caution">
    <text evidence="2">The sequence shown here is derived from an EMBL/GenBank/DDBJ whole genome shotgun (WGS) entry which is preliminary data.</text>
</comment>
<dbReference type="OrthoDB" id="10612013at2759"/>
<accession>A0A9Q3PNR2</accession>
<evidence type="ECO:0000313" key="2">
    <source>
        <dbReference type="EMBL" id="MBW0568489.1"/>
    </source>
</evidence>
<evidence type="ECO:0000313" key="3">
    <source>
        <dbReference type="Proteomes" id="UP000765509"/>
    </source>
</evidence>
<name>A0A9Q3PNR2_9BASI</name>
<dbReference type="EMBL" id="AVOT02082743">
    <property type="protein sequence ID" value="MBW0568489.1"/>
    <property type="molecule type" value="Genomic_DNA"/>
</dbReference>
<feature type="region of interest" description="Disordered" evidence="1">
    <location>
        <begin position="227"/>
        <end position="253"/>
    </location>
</feature>
<gene>
    <name evidence="2" type="ORF">O181_108204</name>
</gene>
<proteinExistence type="predicted"/>
<feature type="region of interest" description="Disordered" evidence="1">
    <location>
        <begin position="1"/>
        <end position="35"/>
    </location>
</feature>
<dbReference type="Proteomes" id="UP000765509">
    <property type="component" value="Unassembled WGS sequence"/>
</dbReference>